<sequence length="316" mass="34223">MPPLLPGAAFLRMYPCSHLPGTSAAMMPSDATTPLRGKTVLLTGASRGIGLAAAHQLAQQGAHLIMVCRDPTRGERARQAVQLATPGAAIDLLLCDLSRLADVQRLCDDILARYTRLDVLINNAGVLPNKLEVTEEGHELCWVTNHLSVFVLTNRLLPLLAAVLPGRIITVASEAHWLGEIEASVARRNDPAHNSAFTAYSDSKLANVLFTQALAERLELTGISAVCLHPGIVRSHLFAESSWLMRLSMRLARPFTRSTAQAAAAIIHLATNPDVPKFNGRYFKNGRPARSSGRTKNPGEAHRLWRVSGMETGLDV</sequence>
<dbReference type="Pfam" id="PF00106">
    <property type="entry name" value="adh_short"/>
    <property type="match status" value="1"/>
</dbReference>
<dbReference type="Proteomes" id="UP000326380">
    <property type="component" value="Unassembled WGS sequence"/>
</dbReference>
<evidence type="ECO:0000313" key="5">
    <source>
        <dbReference type="Proteomes" id="UP000326380"/>
    </source>
</evidence>
<evidence type="ECO:0000256" key="1">
    <source>
        <dbReference type="ARBA" id="ARBA00023002"/>
    </source>
</evidence>
<dbReference type="SMART" id="SM00822">
    <property type="entry name" value="PKS_KR"/>
    <property type="match status" value="1"/>
</dbReference>
<dbReference type="PRINTS" id="PR00080">
    <property type="entry name" value="SDRFAMILY"/>
</dbReference>
<dbReference type="PANTHER" id="PTHR43157:SF31">
    <property type="entry name" value="PHOSPHATIDYLINOSITOL-GLYCAN BIOSYNTHESIS CLASS F PROTEIN"/>
    <property type="match status" value="1"/>
</dbReference>
<evidence type="ECO:0000256" key="2">
    <source>
        <dbReference type="RuleBase" id="RU000363"/>
    </source>
</evidence>
<feature type="domain" description="Ketoreductase" evidence="3">
    <location>
        <begin position="38"/>
        <end position="193"/>
    </location>
</feature>
<dbReference type="GO" id="GO:0016491">
    <property type="term" value="F:oxidoreductase activity"/>
    <property type="evidence" value="ECO:0007669"/>
    <property type="project" value="UniProtKB-KW"/>
</dbReference>
<reference evidence="4 5" key="1">
    <citation type="submission" date="2019-09" db="EMBL/GenBank/DDBJ databases">
        <title>Genome sequence of Hymenobacter sp. M3.</title>
        <authorList>
            <person name="Srinivasan S."/>
        </authorList>
    </citation>
    <scope>NUCLEOTIDE SEQUENCE [LARGE SCALE GENOMIC DNA]</scope>
    <source>
        <strain evidence="4 5">M3</strain>
    </source>
</reference>
<evidence type="ECO:0000259" key="3">
    <source>
        <dbReference type="SMART" id="SM00822"/>
    </source>
</evidence>
<gene>
    <name evidence="4" type="ORF">F0P96_15865</name>
</gene>
<accession>A0AA88FHR1</accession>
<dbReference type="InterPro" id="IPR057326">
    <property type="entry name" value="KR_dom"/>
</dbReference>
<organism evidence="4 5">
    <name type="scientific">Hymenobacter busanensis</name>
    <dbReference type="NCBI Taxonomy" id="2607656"/>
    <lineage>
        <taxon>Bacteria</taxon>
        <taxon>Pseudomonadati</taxon>
        <taxon>Bacteroidota</taxon>
        <taxon>Cytophagia</taxon>
        <taxon>Cytophagales</taxon>
        <taxon>Hymenobacteraceae</taxon>
        <taxon>Hymenobacter</taxon>
    </lineage>
</organism>
<dbReference type="InterPro" id="IPR036291">
    <property type="entry name" value="NAD(P)-bd_dom_sf"/>
</dbReference>
<comment type="similarity">
    <text evidence="2">Belongs to the short-chain dehydrogenases/reductases (SDR) family.</text>
</comment>
<evidence type="ECO:0000313" key="4">
    <source>
        <dbReference type="EMBL" id="KAA9327460.1"/>
    </source>
</evidence>
<dbReference type="AlphaFoldDB" id="A0AA88FHR1"/>
<comment type="caution">
    <text evidence="4">The sequence shown here is derived from an EMBL/GenBank/DDBJ whole genome shotgun (WGS) entry which is preliminary data.</text>
</comment>
<dbReference type="InterPro" id="IPR002347">
    <property type="entry name" value="SDR_fam"/>
</dbReference>
<dbReference type="PRINTS" id="PR00081">
    <property type="entry name" value="GDHRDH"/>
</dbReference>
<proteinExistence type="inferred from homology"/>
<dbReference type="SUPFAM" id="SSF51735">
    <property type="entry name" value="NAD(P)-binding Rossmann-fold domains"/>
    <property type="match status" value="1"/>
</dbReference>
<dbReference type="Gene3D" id="3.40.50.720">
    <property type="entry name" value="NAD(P)-binding Rossmann-like Domain"/>
    <property type="match status" value="1"/>
</dbReference>
<name>A0AA88FHR1_9BACT</name>
<keyword evidence="5" id="KW-1185">Reference proteome</keyword>
<dbReference type="PANTHER" id="PTHR43157">
    <property type="entry name" value="PHOSPHATIDYLINOSITOL-GLYCAN BIOSYNTHESIS CLASS F PROTEIN-RELATED"/>
    <property type="match status" value="1"/>
</dbReference>
<protein>
    <submittedName>
        <fullName evidence="4">SDR family NAD(P)-dependent oxidoreductase</fullName>
    </submittedName>
</protein>
<dbReference type="EMBL" id="VTWU01000006">
    <property type="protein sequence ID" value="KAA9327460.1"/>
    <property type="molecule type" value="Genomic_DNA"/>
</dbReference>
<keyword evidence="1" id="KW-0560">Oxidoreductase</keyword>